<organism evidence="1">
    <name type="scientific">marine metagenome</name>
    <dbReference type="NCBI Taxonomy" id="408172"/>
    <lineage>
        <taxon>unclassified sequences</taxon>
        <taxon>metagenomes</taxon>
        <taxon>ecological metagenomes</taxon>
    </lineage>
</organism>
<sequence length="85" mass="9868">MPRKHLVDKLPKGVRVIDYAPGEFKPLFVSSKDVEKVVIGWSKKTAANLRSQKKGPRYYLVGGTPYYRIEDLEEYFSRYLVKTTD</sequence>
<dbReference type="AlphaFoldDB" id="A0A382RW21"/>
<proteinExistence type="predicted"/>
<accession>A0A382RW21</accession>
<dbReference type="EMBL" id="UINC01124389">
    <property type="protein sequence ID" value="SVD01502.1"/>
    <property type="molecule type" value="Genomic_DNA"/>
</dbReference>
<protein>
    <recommendedName>
        <fullName evidence="2">Helix-turn-helix domain-containing protein</fullName>
    </recommendedName>
</protein>
<reference evidence="1" key="1">
    <citation type="submission" date="2018-05" db="EMBL/GenBank/DDBJ databases">
        <authorList>
            <person name="Lanie J.A."/>
            <person name="Ng W.-L."/>
            <person name="Kazmierczak K.M."/>
            <person name="Andrzejewski T.M."/>
            <person name="Davidsen T.M."/>
            <person name="Wayne K.J."/>
            <person name="Tettelin H."/>
            <person name="Glass J.I."/>
            <person name="Rusch D."/>
            <person name="Podicherti R."/>
            <person name="Tsui H.-C.T."/>
            <person name="Winkler M.E."/>
        </authorList>
    </citation>
    <scope>NUCLEOTIDE SEQUENCE</scope>
</reference>
<name>A0A382RW21_9ZZZZ</name>
<gene>
    <name evidence="1" type="ORF">METZ01_LOCUS354356</name>
</gene>
<evidence type="ECO:0000313" key="1">
    <source>
        <dbReference type="EMBL" id="SVD01502.1"/>
    </source>
</evidence>
<evidence type="ECO:0008006" key="2">
    <source>
        <dbReference type="Google" id="ProtNLM"/>
    </source>
</evidence>